<reference evidence="1" key="1">
    <citation type="submission" date="2022-07" db="EMBL/GenBank/DDBJ databases">
        <title>Phylogenomic reconstructions and comparative analyses of Kickxellomycotina fungi.</title>
        <authorList>
            <person name="Reynolds N.K."/>
            <person name="Stajich J.E."/>
            <person name="Barry K."/>
            <person name="Grigoriev I.V."/>
            <person name="Crous P."/>
            <person name="Smith M.E."/>
        </authorList>
    </citation>
    <scope>NUCLEOTIDE SEQUENCE</scope>
    <source>
        <strain evidence="1">Benny 63K</strain>
    </source>
</reference>
<accession>A0ACC1IV22</accession>
<name>A0ACC1IV22_9FUNG</name>
<protein>
    <submittedName>
        <fullName evidence="1">Gluconate transport-inducing protein</fullName>
    </submittedName>
</protein>
<keyword evidence="2" id="KW-1185">Reference proteome</keyword>
<gene>
    <name evidence="1" type="primary">PTH2_2</name>
    <name evidence="1" type="ORF">LPJ66_000812</name>
</gene>
<comment type="caution">
    <text evidence="1">The sequence shown here is derived from an EMBL/GenBank/DDBJ whole genome shotgun (WGS) entry which is preliminary data.</text>
</comment>
<dbReference type="EMBL" id="JANBPG010000029">
    <property type="protein sequence ID" value="KAJ1901397.1"/>
    <property type="molecule type" value="Genomic_DNA"/>
</dbReference>
<proteinExistence type="predicted"/>
<sequence>MLAPTYTGFVDTSEDALLIFEACRLGILKCRNRRLAESERKHIKSGWIFIWDETESHIKRWTDGKRWSPSRVNGCFLIYTELQPKSSPMPDVPLENGLTKKSLSIFTSSNTKLHLVSYYRDTDVDNGKLLSPSNNPMFSGITVAHDRYPDIPPEMVHAPVRATQTVSTRRASMVSMISNDSASIHECPSLQQTFKSTYIDSQQAQMANYQISAVHPMPVRYYEPQHTMNPIIAHPPAAAAVATPMSISVRPMPPHPEPSPHSSYVFQYLTTSDYRDELRSQQLHNLSQSTPSAHMPSSRLQPHQLPLPPPPPPQSFRRLSLPYALDNSNLVPNMGRSMSSSRRNTVVNMDRNVRLQSEQSIDEGNVKLPPISELMSGVDVSAARSHVSLDSGASVAEKTKMKYRGNPWERRPSNASSAYSLESYSIS</sequence>
<evidence type="ECO:0000313" key="1">
    <source>
        <dbReference type="EMBL" id="KAJ1901397.1"/>
    </source>
</evidence>
<evidence type="ECO:0000313" key="2">
    <source>
        <dbReference type="Proteomes" id="UP001150581"/>
    </source>
</evidence>
<dbReference type="Proteomes" id="UP001150581">
    <property type="component" value="Unassembled WGS sequence"/>
</dbReference>
<organism evidence="1 2">
    <name type="scientific">Kickxella alabastrina</name>
    <dbReference type="NCBI Taxonomy" id="61397"/>
    <lineage>
        <taxon>Eukaryota</taxon>
        <taxon>Fungi</taxon>
        <taxon>Fungi incertae sedis</taxon>
        <taxon>Zoopagomycota</taxon>
        <taxon>Kickxellomycotina</taxon>
        <taxon>Kickxellomycetes</taxon>
        <taxon>Kickxellales</taxon>
        <taxon>Kickxellaceae</taxon>
        <taxon>Kickxella</taxon>
    </lineage>
</organism>